<reference evidence="2 3" key="1">
    <citation type="journal article" date="2023" name="Hortic Res">
        <title>Pangenome of water caltrop reveals structural variations and asymmetric subgenome divergence after allopolyploidization.</title>
        <authorList>
            <person name="Zhang X."/>
            <person name="Chen Y."/>
            <person name="Wang L."/>
            <person name="Yuan Y."/>
            <person name="Fang M."/>
            <person name="Shi L."/>
            <person name="Lu R."/>
            <person name="Comes H.P."/>
            <person name="Ma Y."/>
            <person name="Chen Y."/>
            <person name="Huang G."/>
            <person name="Zhou Y."/>
            <person name="Zheng Z."/>
            <person name="Qiu Y."/>
        </authorList>
    </citation>
    <scope>NUCLEOTIDE SEQUENCE [LARGE SCALE GENOMIC DNA]</scope>
    <source>
        <strain evidence="2">F231</strain>
    </source>
</reference>
<evidence type="ECO:0000256" key="1">
    <source>
        <dbReference type="ARBA" id="ARBA00010016"/>
    </source>
</evidence>
<dbReference type="GO" id="GO:0008017">
    <property type="term" value="F:microtubule binding"/>
    <property type="evidence" value="ECO:0007669"/>
    <property type="project" value="TreeGrafter"/>
</dbReference>
<dbReference type="GO" id="GO:0005737">
    <property type="term" value="C:cytoplasm"/>
    <property type="evidence" value="ECO:0007669"/>
    <property type="project" value="TreeGrafter"/>
</dbReference>
<gene>
    <name evidence="2" type="ORF">SAY86_022445</name>
</gene>
<organism evidence="2 3">
    <name type="scientific">Trapa natans</name>
    <name type="common">Water chestnut</name>
    <dbReference type="NCBI Taxonomy" id="22666"/>
    <lineage>
        <taxon>Eukaryota</taxon>
        <taxon>Viridiplantae</taxon>
        <taxon>Streptophyta</taxon>
        <taxon>Embryophyta</taxon>
        <taxon>Tracheophyta</taxon>
        <taxon>Spermatophyta</taxon>
        <taxon>Magnoliopsida</taxon>
        <taxon>eudicotyledons</taxon>
        <taxon>Gunneridae</taxon>
        <taxon>Pentapetalae</taxon>
        <taxon>rosids</taxon>
        <taxon>malvids</taxon>
        <taxon>Myrtales</taxon>
        <taxon>Lythraceae</taxon>
        <taxon>Trapa</taxon>
    </lineage>
</organism>
<keyword evidence="3" id="KW-1185">Reference proteome</keyword>
<dbReference type="GO" id="GO:0005880">
    <property type="term" value="C:nuclear microtubule"/>
    <property type="evidence" value="ECO:0007669"/>
    <property type="project" value="TreeGrafter"/>
</dbReference>
<dbReference type="EMBL" id="JAXQNO010000008">
    <property type="protein sequence ID" value="KAK4792010.1"/>
    <property type="molecule type" value="Genomic_DNA"/>
</dbReference>
<dbReference type="GO" id="GO:0051225">
    <property type="term" value="P:spindle assembly"/>
    <property type="evidence" value="ECO:0007669"/>
    <property type="project" value="TreeGrafter"/>
</dbReference>
<dbReference type="PANTHER" id="PTHR31807:SF2">
    <property type="entry name" value="PROTEIN SNOWY COTYLEDON 3"/>
    <property type="match status" value="1"/>
</dbReference>
<comment type="caution">
    <text evidence="2">The sequence shown here is derived from an EMBL/GenBank/DDBJ whole genome shotgun (WGS) entry which is preliminary data.</text>
</comment>
<dbReference type="Proteomes" id="UP001346149">
    <property type="component" value="Unassembled WGS sequence"/>
</dbReference>
<dbReference type="AlphaFoldDB" id="A0AAN7M939"/>
<accession>A0AAN7M939</accession>
<name>A0AAN7M939_TRANT</name>
<proteinExistence type="inferred from homology"/>
<evidence type="ECO:0000313" key="2">
    <source>
        <dbReference type="EMBL" id="KAK4792010.1"/>
    </source>
</evidence>
<evidence type="ECO:0000313" key="3">
    <source>
        <dbReference type="Proteomes" id="UP001346149"/>
    </source>
</evidence>
<dbReference type="Pfam" id="PF04484">
    <property type="entry name" value="QWRF"/>
    <property type="match status" value="2"/>
</dbReference>
<sequence>MPSPSRVRPTSLSGNSCVMPSILSFSMDVRRGKIGEDRIVETHLLRLLYNQQLQWRFLNARADATFSIQKLGAEKILWNAWIKISDLQHKVTLKRMKLLLLRQKLKLTSILKEQISCLDDWSLFLGQLKPWEQAPSVFQLLEKHWYVDIQNLKDSMRSAVDAMQGMASSIRSLSSKVKDYCLRTHILQLHRTGSSTGHCV</sequence>
<protein>
    <submittedName>
        <fullName evidence="2">Uncharacterized protein</fullName>
    </submittedName>
</protein>
<dbReference type="PANTHER" id="PTHR31807">
    <property type="entry name" value="AUGMIN FAMILY MEMBER"/>
    <property type="match status" value="1"/>
</dbReference>
<comment type="similarity">
    <text evidence="1">Belongs to the QWRF family.</text>
</comment>
<dbReference type="InterPro" id="IPR007573">
    <property type="entry name" value="QWRF"/>
</dbReference>